<dbReference type="SUPFAM" id="SSF52402">
    <property type="entry name" value="Adenine nucleotide alpha hydrolases-like"/>
    <property type="match status" value="1"/>
</dbReference>
<evidence type="ECO:0000259" key="2">
    <source>
        <dbReference type="Pfam" id="PF00582"/>
    </source>
</evidence>
<proteinExistence type="inferred from homology"/>
<dbReference type="PANTHER" id="PTHR46553">
    <property type="entry name" value="ADENINE NUCLEOTIDE ALPHA HYDROLASES-LIKE SUPERFAMILY PROTEIN"/>
    <property type="match status" value="1"/>
</dbReference>
<dbReference type="PRINTS" id="PR01438">
    <property type="entry name" value="UNVRSLSTRESS"/>
</dbReference>
<accession>A0AA45LA35</accession>
<dbReference type="InterPro" id="IPR006016">
    <property type="entry name" value="UspA"/>
</dbReference>
<dbReference type="PANTHER" id="PTHR46553:SF3">
    <property type="entry name" value="ADENINE NUCLEOTIDE ALPHA HYDROLASES-LIKE SUPERFAMILY PROTEIN"/>
    <property type="match status" value="1"/>
</dbReference>
<dbReference type="InterPro" id="IPR006015">
    <property type="entry name" value="Universal_stress_UspA"/>
</dbReference>
<sequence>MDDKAIVVGVDGSPAARAALRWAVDEAALRGCRVDAVLAWHLEYGQVMVPAPVGIDRDELRAAHREALQEAIAGLENVRGVLVEGDARDALVTASHDAQLLVVGSRGMGLLRTALLGSVSSYCVHHAACPVVVLRAPQPESVEEPRPVTTPGPLL</sequence>
<dbReference type="Gene3D" id="3.40.50.620">
    <property type="entry name" value="HUPs"/>
    <property type="match status" value="1"/>
</dbReference>
<protein>
    <submittedName>
        <fullName evidence="3">Universal stress protein</fullName>
    </submittedName>
</protein>
<dbReference type="Pfam" id="PF00582">
    <property type="entry name" value="Usp"/>
    <property type="match status" value="1"/>
</dbReference>
<dbReference type="Proteomes" id="UP000677152">
    <property type="component" value="Chromosome"/>
</dbReference>
<evidence type="ECO:0000313" key="4">
    <source>
        <dbReference type="Proteomes" id="UP000677152"/>
    </source>
</evidence>
<name>A0AA45LA35_9PSEU</name>
<gene>
    <name evidence="3" type="ORF">KCV87_10605</name>
</gene>
<dbReference type="EMBL" id="CP073249">
    <property type="protein sequence ID" value="QUF06459.1"/>
    <property type="molecule type" value="Genomic_DNA"/>
</dbReference>
<evidence type="ECO:0000313" key="3">
    <source>
        <dbReference type="EMBL" id="QUF06459.1"/>
    </source>
</evidence>
<reference evidence="3" key="1">
    <citation type="submission" date="2021-04" db="EMBL/GenBank/DDBJ databases">
        <title>Genomic sequence of Actinosynnema pretiosum subsp. pretiosum ATCC 31280 (C-14919).</title>
        <authorList>
            <person name="Bai L."/>
            <person name="Wang X."/>
            <person name="Xiao Y."/>
        </authorList>
    </citation>
    <scope>NUCLEOTIDE SEQUENCE</scope>
    <source>
        <strain evidence="3">ATCC 31280</strain>
    </source>
</reference>
<dbReference type="InterPro" id="IPR014729">
    <property type="entry name" value="Rossmann-like_a/b/a_fold"/>
</dbReference>
<dbReference type="AlphaFoldDB" id="A0AA45LA35"/>
<dbReference type="CDD" id="cd23659">
    <property type="entry name" value="USP_At3g01520-like"/>
    <property type="match status" value="1"/>
</dbReference>
<feature type="domain" description="UspA" evidence="2">
    <location>
        <begin position="4"/>
        <end position="135"/>
    </location>
</feature>
<evidence type="ECO:0000256" key="1">
    <source>
        <dbReference type="ARBA" id="ARBA00008791"/>
    </source>
</evidence>
<comment type="similarity">
    <text evidence="1">Belongs to the universal stress protein A family.</text>
</comment>
<organism evidence="3 4">
    <name type="scientific">Actinosynnema pretiosum subsp. pretiosum</name>
    <dbReference type="NCBI Taxonomy" id="103721"/>
    <lineage>
        <taxon>Bacteria</taxon>
        <taxon>Bacillati</taxon>
        <taxon>Actinomycetota</taxon>
        <taxon>Actinomycetes</taxon>
        <taxon>Pseudonocardiales</taxon>
        <taxon>Pseudonocardiaceae</taxon>
        <taxon>Actinosynnema</taxon>
    </lineage>
</organism>